<reference evidence="16" key="1">
    <citation type="submission" date="2019-03" db="EMBL/GenBank/DDBJ databases">
        <authorList>
            <person name="Mank J."/>
            <person name="Almeida P."/>
        </authorList>
    </citation>
    <scope>NUCLEOTIDE SEQUENCE</scope>
    <source>
        <strain evidence="16">78183</strain>
    </source>
</reference>
<feature type="domain" description="Protein kinase" evidence="14">
    <location>
        <begin position="891"/>
        <end position="1179"/>
    </location>
</feature>
<dbReference type="PROSITE" id="PS00107">
    <property type="entry name" value="PROTEIN_KINASE_ATP"/>
    <property type="match status" value="3"/>
</dbReference>
<accession>A0A6N2LXI9</accession>
<dbReference type="SMART" id="SM00220">
    <property type="entry name" value="S_TKc"/>
    <property type="match status" value="3"/>
</dbReference>
<evidence type="ECO:0000313" key="16">
    <source>
        <dbReference type="EMBL" id="VFU45209.1"/>
    </source>
</evidence>
<feature type="region of interest" description="Disordered" evidence="11">
    <location>
        <begin position="1820"/>
        <end position="1843"/>
    </location>
</feature>
<evidence type="ECO:0000256" key="13">
    <source>
        <dbReference type="SAM" id="SignalP"/>
    </source>
</evidence>
<evidence type="ECO:0000259" key="14">
    <source>
        <dbReference type="PROSITE" id="PS50011"/>
    </source>
</evidence>
<keyword evidence="12" id="KW-0472">Membrane</keyword>
<dbReference type="InterPro" id="IPR001245">
    <property type="entry name" value="Ser-Thr/Tyr_kinase_cat_dom"/>
</dbReference>
<feature type="domain" description="Protein kinase" evidence="14">
    <location>
        <begin position="318"/>
        <end position="602"/>
    </location>
</feature>
<feature type="domain" description="Gnk2-homologous" evidence="15">
    <location>
        <begin position="1211"/>
        <end position="1314"/>
    </location>
</feature>
<feature type="binding site" evidence="10">
    <location>
        <position position="347"/>
    </location>
    <ligand>
        <name>ATP</name>
        <dbReference type="ChEBI" id="CHEBI:30616"/>
    </ligand>
</feature>
<evidence type="ECO:0000256" key="5">
    <source>
        <dbReference type="ARBA" id="ARBA00022741"/>
    </source>
</evidence>
<dbReference type="SUPFAM" id="SSF56112">
    <property type="entry name" value="Protein kinase-like (PK-like)"/>
    <property type="match status" value="3"/>
</dbReference>
<dbReference type="GO" id="GO:0005524">
    <property type="term" value="F:ATP binding"/>
    <property type="evidence" value="ECO:0007669"/>
    <property type="project" value="UniProtKB-UniRule"/>
</dbReference>
<dbReference type="CDD" id="cd23509">
    <property type="entry name" value="Gnk2-like"/>
    <property type="match status" value="6"/>
</dbReference>
<dbReference type="EMBL" id="CAADRP010001619">
    <property type="protein sequence ID" value="VFU45209.1"/>
    <property type="molecule type" value="Genomic_DNA"/>
</dbReference>
<feature type="domain" description="Gnk2-homologous" evidence="15">
    <location>
        <begin position="635"/>
        <end position="739"/>
    </location>
</feature>
<dbReference type="FunFam" id="3.30.430.20:FF:000014">
    <property type="entry name" value="Cysteine-rich receptor-like protein kinase 2"/>
    <property type="match status" value="1"/>
</dbReference>
<evidence type="ECO:0000256" key="12">
    <source>
        <dbReference type="SAM" id="Phobius"/>
    </source>
</evidence>
<feature type="transmembrane region" description="Helical" evidence="12">
    <location>
        <begin position="256"/>
        <end position="279"/>
    </location>
</feature>
<proteinExistence type="predicted"/>
<evidence type="ECO:0000256" key="6">
    <source>
        <dbReference type="ARBA" id="ARBA00022777"/>
    </source>
</evidence>
<dbReference type="PROSITE" id="PS51473">
    <property type="entry name" value="GNK2"/>
    <property type="match status" value="6"/>
</dbReference>
<evidence type="ECO:0000256" key="2">
    <source>
        <dbReference type="ARBA" id="ARBA00022679"/>
    </source>
</evidence>
<dbReference type="FunFam" id="3.30.430.20:FF:000017">
    <property type="entry name" value="Cysteine-rich receptor-like protein kinase 2"/>
    <property type="match status" value="1"/>
</dbReference>
<dbReference type="Pfam" id="PF07714">
    <property type="entry name" value="PK_Tyr_Ser-Thr"/>
    <property type="match status" value="2"/>
</dbReference>
<dbReference type="Gene3D" id="3.30.430.20">
    <property type="entry name" value="Gnk2 domain, C-X8-C-X2-C motif"/>
    <property type="match status" value="6"/>
</dbReference>
<dbReference type="Pfam" id="PF00069">
    <property type="entry name" value="Pkinase"/>
    <property type="match status" value="1"/>
</dbReference>
<dbReference type="Gene3D" id="1.10.510.10">
    <property type="entry name" value="Transferase(Phosphotransferase) domain 1"/>
    <property type="match status" value="3"/>
</dbReference>
<feature type="domain" description="Gnk2-homologous" evidence="15">
    <location>
        <begin position="128"/>
        <end position="233"/>
    </location>
</feature>
<dbReference type="InterPro" id="IPR017441">
    <property type="entry name" value="Protein_kinase_ATP_BS"/>
</dbReference>
<keyword evidence="6" id="KW-0418">Kinase</keyword>
<name>A0A6N2LXI9_SALVM</name>
<keyword evidence="1" id="KW-0723">Serine/threonine-protein kinase</keyword>
<dbReference type="FunFam" id="1.10.510.10:FF:000336">
    <property type="entry name" value="Cysteine-rich receptor-like protein kinase 2"/>
    <property type="match status" value="3"/>
</dbReference>
<sequence length="1843" mass="204222">MLLIVVWWMVAIMGAFSDPQANLLSAGCSQYKVDKVTEFTKNLNATLLDLGAQLNSSKYFATAEQARGTAPVFAMVQCRKYLSTADCVACFAIAAKQIRNCSAGINGARVIYDGCLLRYESTSFYDQSTQDGHYGACGNQTASPAYQASVESLLSDLQIASPKIPGFFATSKKEVVGENSVVYGVTQCVETISKAGCQDCLAVAYADLQTCFPDADGRSINVGCFLRYSDTPFFADNQLTDLKPFLRNGSKSKKKVLIAGLVGGIGLLLLATAILFLWFKLHKKPKAVPREGDILGATELRGPVNYSFKDLKSATKNFSEEYKLGEGGFGEVYKGVLKNERVVAVKKLAIRQRTEFEKEVKIISNVHHRNLIRLLGCCSNGPELLLVYEYMANSSLDNFLYGDKKGSLSWKQRFDIILGTARGLSYLHEDFHLCIIHRDIKASNILLDDDFQPKIADFGLARLLPESQSHVTTRFAGTLGYTAPEYAIYGQLSEKVDIYSYGVVVLEIISGQKCSQASQDPDSDYLLKRAWRLYEGDMHLELVDESMNPDEYETETIKKIIEIALMCTQSTASLRPAMSEVVVLLRSEGSSAPKRPPISPAFIESNQKIRADTSTSTVVWWMVAIMGAFSDPQANILLSYGCSPVKVDNVTESIKNLNATLLDLRAQLNSSKYFAIAEQARGLEPVFAMVQCRKYLSTADCVACFDIAAKPSSRNCSADVTGGRFYYDGCFLRYESTNFYNRNQDGHYGSCGEKNTASSAYQASVESLLSDLQIASPKMPGFFATSKKEVVGETSVVYGVAQCVETISKAGCQDCLTVAYGDLQRCFSAADADGRSINPACFFRYSDTPFFADNQTTDLKPFLRNEGDILQELRGPVNYSFKELKSATKNFSEEYKLGEGGFGEVYKGVLQNERVVAVKKLAISQSQRVKAEFEKEVKIIGNVHHRNLTRLLGCCSNGPELLLVYEYMANSSLDNFLYGHKKGSLGWKQRFDIILGTAWGLSYLHEGFHLCIIHRDIKANNILLDDNFQPKIADFGLARYLPESHSHVTTRFAGTLGYTAPEYAIYGQLSEKVDIYSYGVVVLEIISGQKCSKASDDPDSDYLLKRAWKLYEGDMHLELVDGSLNPDEYETETMKKIIEIALMCTQSTASLRPTMSEVVVLLRSDGSSAQKRPPISPAFIESNQKVRADTSTSTVVWWMVAIMGAFSSDPQANLLTGCSNVKVDNVTESTKNLNATLLDLEAQLNSTKYFATADQARGSSPVFAMVQCRKYLSTADCVSCFAIAAKQIRSCPANVSGGRVIYDGCLLRYESSSFYDQNQDAHYGDCGNPTASPAYQASVKSLLSDLQIASPKMPGFFATSKKEVVGENSVVYGVAQCVETISKAGCQDCLTVAYGDLQTCFSKADGRSINVGCFFRYSDTPFFADNQTTDLKPFLRNGNLSFSRLLFLWFKLHTKPKAVPREGDILQELRGPVNYSFKELKSATKNFSEEYKLGEGGFGEVYKGVLQNERVVAVKKLAISQSQRVKAEFEKEVKIIGNVHHRNLTRLLGCCSNGPELLLVYEYMANSSLDNFLYDNIYIYSYKIYEITCLRSSVMMKIIILRELGFVLLWKTGHKKGSLGWKQRFDIILGTARGLSYLHEDFHLCIIHRDIKANNILLDDDFQPKIADFGLARYLPENQSHVTTRFAGTLGYTAPEYAIYGQLSEKVDIYSYGVVVLEIISGQKCSEASQDPDSDYLLKRAWKLYEGDMHLELVDGSLNPDEYETETMKNIIEIALMCTQSAVSLRPTMSEVVFLLRSVGSSVPKRPLISPAFIESNQRFRADTPTGSPASNATVSISQLSAR</sequence>
<dbReference type="Pfam" id="PF01657">
    <property type="entry name" value="Stress-antifung"/>
    <property type="match status" value="6"/>
</dbReference>
<evidence type="ECO:0000256" key="11">
    <source>
        <dbReference type="SAM" id="MobiDB-lite"/>
    </source>
</evidence>
<dbReference type="PANTHER" id="PTHR47973">
    <property type="entry name" value="CYSTEINE-RICH RECEPTOR-LIKE PROTEIN KINASE 3"/>
    <property type="match status" value="1"/>
</dbReference>
<evidence type="ECO:0000256" key="7">
    <source>
        <dbReference type="ARBA" id="ARBA00022840"/>
    </source>
</evidence>
<feature type="domain" description="Gnk2-homologous" evidence="15">
    <location>
        <begin position="743"/>
        <end position="850"/>
    </location>
</feature>
<keyword evidence="7 10" id="KW-0067">ATP-binding</keyword>
<dbReference type="InterPro" id="IPR038408">
    <property type="entry name" value="GNK2_sf"/>
</dbReference>
<evidence type="ECO:0000256" key="9">
    <source>
        <dbReference type="ARBA" id="ARBA00023180"/>
    </source>
</evidence>
<feature type="domain" description="Gnk2-homologous" evidence="15">
    <location>
        <begin position="1317"/>
        <end position="1422"/>
    </location>
</feature>
<dbReference type="InterPro" id="IPR011009">
    <property type="entry name" value="Kinase-like_dom_sf"/>
</dbReference>
<keyword evidence="4" id="KW-0677">Repeat</keyword>
<feature type="chain" id="PRO_5026741632" description="Cysteine-rich receptor-like protein kinase 2" evidence="13">
    <location>
        <begin position="18"/>
        <end position="1843"/>
    </location>
</feature>
<gene>
    <name evidence="16" type="ORF">SVIM_LOCUS282156</name>
</gene>
<dbReference type="CDD" id="cd14066">
    <property type="entry name" value="STKc_IRAK"/>
    <property type="match status" value="3"/>
</dbReference>
<dbReference type="PROSITE" id="PS50011">
    <property type="entry name" value="PROTEIN_KINASE_DOM"/>
    <property type="match status" value="3"/>
</dbReference>
<evidence type="ECO:0000256" key="10">
    <source>
        <dbReference type="PROSITE-ProRule" id="PRU10141"/>
    </source>
</evidence>
<keyword evidence="8" id="KW-0675">Receptor</keyword>
<evidence type="ECO:0008006" key="17">
    <source>
        <dbReference type="Google" id="ProtNLM"/>
    </source>
</evidence>
<keyword evidence="12" id="KW-0812">Transmembrane</keyword>
<evidence type="ECO:0000256" key="1">
    <source>
        <dbReference type="ARBA" id="ARBA00022527"/>
    </source>
</evidence>
<dbReference type="Gene3D" id="3.30.200.20">
    <property type="entry name" value="Phosphorylase Kinase, domain 1"/>
    <property type="match status" value="3"/>
</dbReference>
<dbReference type="FunFam" id="3.30.200.20:FF:000177">
    <property type="entry name" value="Cysteine-rich receptor-like protein kinase 2"/>
    <property type="match status" value="3"/>
</dbReference>
<feature type="binding site" evidence="10">
    <location>
        <position position="1516"/>
    </location>
    <ligand>
        <name>ATP</name>
        <dbReference type="ChEBI" id="CHEBI:30616"/>
    </ligand>
</feature>
<feature type="signal peptide" evidence="13">
    <location>
        <begin position="1"/>
        <end position="17"/>
    </location>
</feature>
<dbReference type="InterPro" id="IPR000719">
    <property type="entry name" value="Prot_kinase_dom"/>
</dbReference>
<keyword evidence="5 10" id="KW-0547">Nucleotide-binding</keyword>
<dbReference type="InterPro" id="IPR052059">
    <property type="entry name" value="CR_Ser/Thr_kinase"/>
</dbReference>
<keyword evidence="2" id="KW-0808">Transferase</keyword>
<dbReference type="InterPro" id="IPR002902">
    <property type="entry name" value="GNK2"/>
</dbReference>
<organism evidence="16">
    <name type="scientific">Salix viminalis</name>
    <name type="common">Common osier</name>
    <name type="synonym">Basket willow</name>
    <dbReference type="NCBI Taxonomy" id="40686"/>
    <lineage>
        <taxon>Eukaryota</taxon>
        <taxon>Viridiplantae</taxon>
        <taxon>Streptophyta</taxon>
        <taxon>Embryophyta</taxon>
        <taxon>Tracheophyta</taxon>
        <taxon>Spermatophyta</taxon>
        <taxon>Magnoliopsida</taxon>
        <taxon>eudicotyledons</taxon>
        <taxon>Gunneridae</taxon>
        <taxon>Pentapetalae</taxon>
        <taxon>rosids</taxon>
        <taxon>fabids</taxon>
        <taxon>Malpighiales</taxon>
        <taxon>Salicaceae</taxon>
        <taxon>Saliceae</taxon>
        <taxon>Salix</taxon>
    </lineage>
</organism>
<feature type="domain" description="Gnk2-homologous" evidence="15">
    <location>
        <begin position="21"/>
        <end position="124"/>
    </location>
</feature>
<evidence type="ECO:0000256" key="3">
    <source>
        <dbReference type="ARBA" id="ARBA00022729"/>
    </source>
</evidence>
<keyword evidence="12" id="KW-1133">Transmembrane helix</keyword>
<keyword evidence="3 13" id="KW-0732">Signal</keyword>
<evidence type="ECO:0000259" key="15">
    <source>
        <dbReference type="PROSITE" id="PS51473"/>
    </source>
</evidence>
<protein>
    <recommendedName>
        <fullName evidence="17">Cysteine-rich receptor-like protein kinase 2</fullName>
    </recommendedName>
</protein>
<evidence type="ECO:0000256" key="8">
    <source>
        <dbReference type="ARBA" id="ARBA00023170"/>
    </source>
</evidence>
<keyword evidence="9" id="KW-0325">Glycoprotein</keyword>
<dbReference type="PROSITE" id="PS00108">
    <property type="entry name" value="PROTEIN_KINASE_ST"/>
    <property type="match status" value="3"/>
</dbReference>
<dbReference type="InterPro" id="IPR008271">
    <property type="entry name" value="Ser/Thr_kinase_AS"/>
</dbReference>
<evidence type="ECO:0000256" key="4">
    <source>
        <dbReference type="ARBA" id="ARBA00022737"/>
    </source>
</evidence>
<feature type="binding site" evidence="10">
    <location>
        <position position="920"/>
    </location>
    <ligand>
        <name>ATP</name>
        <dbReference type="ChEBI" id="CHEBI:30616"/>
    </ligand>
</feature>
<dbReference type="GO" id="GO:0004674">
    <property type="term" value="F:protein serine/threonine kinase activity"/>
    <property type="evidence" value="ECO:0007669"/>
    <property type="project" value="UniProtKB-KW"/>
</dbReference>
<feature type="domain" description="Protein kinase" evidence="14">
    <location>
        <begin position="1487"/>
        <end position="1809"/>
    </location>
</feature>